<organism evidence="2 3">
    <name type="scientific">Clostridium beijerinckii</name>
    <name type="common">Clostridium MP</name>
    <dbReference type="NCBI Taxonomy" id="1520"/>
    <lineage>
        <taxon>Bacteria</taxon>
        <taxon>Bacillati</taxon>
        <taxon>Bacillota</taxon>
        <taxon>Clostridia</taxon>
        <taxon>Eubacteriales</taxon>
        <taxon>Clostridiaceae</taxon>
        <taxon>Clostridium</taxon>
    </lineage>
</organism>
<proteinExistence type="predicted"/>
<gene>
    <name evidence="2" type="ORF">CBEIBR21_03440</name>
</gene>
<evidence type="ECO:0000313" key="2">
    <source>
        <dbReference type="EMBL" id="OOP75237.1"/>
    </source>
</evidence>
<dbReference type="Pfam" id="PF08011">
    <property type="entry name" value="PDDEXK_9"/>
    <property type="match status" value="1"/>
</dbReference>
<evidence type="ECO:0000259" key="1">
    <source>
        <dbReference type="Pfam" id="PF09820"/>
    </source>
</evidence>
<accession>A0A1S9NCM5</accession>
<dbReference type="Pfam" id="PF09820">
    <property type="entry name" value="AAA-ATPase_like"/>
    <property type="match status" value="1"/>
</dbReference>
<dbReference type="PANTHER" id="PTHR34825">
    <property type="entry name" value="CONSERVED PROTEIN, WITH A WEAK D-GALACTARATE DEHYDRATASE/ALTRONATE HYDROLASE DOMAIN"/>
    <property type="match status" value="1"/>
</dbReference>
<dbReference type="AlphaFoldDB" id="A0A1S9NCM5"/>
<comment type="caution">
    <text evidence="2">The sequence shown here is derived from an EMBL/GenBank/DDBJ whole genome shotgun (WGS) entry which is preliminary data.</text>
</comment>
<feature type="domain" description="AAA-ATPase-like" evidence="1">
    <location>
        <begin position="6"/>
        <end position="231"/>
    </location>
</feature>
<dbReference type="PANTHER" id="PTHR34825:SF1">
    <property type="entry name" value="AAA-ATPASE-LIKE DOMAIN-CONTAINING PROTEIN"/>
    <property type="match status" value="1"/>
</dbReference>
<protein>
    <submittedName>
        <fullName evidence="2">AAA family ATPase</fullName>
    </submittedName>
</protein>
<reference evidence="2 3" key="1">
    <citation type="submission" date="2017-02" db="EMBL/GenBank/DDBJ databases">
        <title>Genome sequence of Clostridium beijerinckii Br21.</title>
        <authorList>
            <person name="Fonseca B.C."/>
            <person name="Guazzaroni M.E."/>
            <person name="Riano-Pachon D.M."/>
            <person name="Reginatto V."/>
        </authorList>
    </citation>
    <scope>NUCLEOTIDE SEQUENCE [LARGE SCALE GENOMIC DNA]</scope>
    <source>
        <strain evidence="2 3">Br21</strain>
    </source>
</reference>
<evidence type="ECO:0000313" key="3">
    <source>
        <dbReference type="Proteomes" id="UP000190959"/>
    </source>
</evidence>
<name>A0A1S9NCM5_CLOBE</name>
<dbReference type="EMBL" id="MWMH01000001">
    <property type="protein sequence ID" value="OOP75237.1"/>
    <property type="molecule type" value="Genomic_DNA"/>
</dbReference>
<dbReference type="RefSeq" id="WP_078114594.1">
    <property type="nucleotide sequence ID" value="NZ_MWMH01000001.1"/>
</dbReference>
<sequence length="563" mass="65447">MKKKLPIGIDDFKTLIENNYYFVDKSLLIKEFINNSANIILTPRPRRFGKTLNMSMIKYFFDINTKDESRTLFDELNIKKDKQIMELQGKQPVIFITLKDTKFANFRDFTSAIRGLMSEVYKEYIYVLDSDNLLDADKEDFNKILYSKGDIPLLTNSIKNLSRYLCKYHDKKAILLIDEYDVPIQEAYINGYYDEVILFMRNLLGSVLKGNLYIEKALLTGILRVAKESIFSGLNNLEVDTIIRNKFSDKFGFLESEIDEILSYYENNNVNIDKNMIKEWYNGYIFGNNIIYNPWSVLNYIDNREEGFKPYWINSSENALVKKILSNGNEEIKKEFEYLIENKTIEKVIDDNVIMGEIEGSSESVWSFLLMTGYLKAVKKENIEGILKCDLAISNKEVYIYFKNMILKWFDDSLSMLKYRTMLNALVNGDIRNFGALFKGFVINNVSYFDVSGKEPEKVYHAFVLGMLVSLSDNYEVKSNKESGYGRYDVMIIPKDASKYGIVIEFKKIDEFLSDTIEEATKEALEQIENKKYAQELLSRGINNIIKLAIVFKNKEVEITQGS</sequence>
<dbReference type="InterPro" id="IPR018631">
    <property type="entry name" value="AAA-ATPase-like_dom"/>
</dbReference>
<dbReference type="Proteomes" id="UP000190959">
    <property type="component" value="Unassembled WGS sequence"/>
</dbReference>
<dbReference type="InterPro" id="IPR012547">
    <property type="entry name" value="PDDEXK_9"/>
</dbReference>